<feature type="transmembrane region" description="Helical" evidence="1">
    <location>
        <begin position="46"/>
        <end position="68"/>
    </location>
</feature>
<dbReference type="Proteomes" id="UP000681722">
    <property type="component" value="Unassembled WGS sequence"/>
</dbReference>
<feature type="transmembrane region" description="Helical" evidence="1">
    <location>
        <begin position="74"/>
        <end position="100"/>
    </location>
</feature>
<dbReference type="Pfam" id="PF07690">
    <property type="entry name" value="MFS_1"/>
    <property type="match status" value="1"/>
</dbReference>
<evidence type="ECO:0000256" key="1">
    <source>
        <dbReference type="SAM" id="Phobius"/>
    </source>
</evidence>
<dbReference type="PANTHER" id="PTHR11360">
    <property type="entry name" value="MONOCARBOXYLATE TRANSPORTER"/>
    <property type="match status" value="1"/>
</dbReference>
<keyword evidence="1" id="KW-1133">Transmembrane helix</keyword>
<dbReference type="Proteomes" id="UP000663829">
    <property type="component" value="Unassembled WGS sequence"/>
</dbReference>
<evidence type="ECO:0008006" key="5">
    <source>
        <dbReference type="Google" id="ProtNLM"/>
    </source>
</evidence>
<feature type="transmembrane region" description="Helical" evidence="1">
    <location>
        <begin position="140"/>
        <end position="161"/>
    </location>
</feature>
<dbReference type="EMBL" id="CAJOBC010005114">
    <property type="protein sequence ID" value="CAF3852234.1"/>
    <property type="molecule type" value="Genomic_DNA"/>
</dbReference>
<dbReference type="InterPro" id="IPR050327">
    <property type="entry name" value="Proton-linked_MCT"/>
</dbReference>
<name>A0A814N4R3_9BILA</name>
<evidence type="ECO:0000313" key="4">
    <source>
        <dbReference type="Proteomes" id="UP000663829"/>
    </source>
</evidence>
<sequence length="195" mass="21316">MSIRVPGNVQELVWLQELPLRLVHGQTFEGDMHFIYINHTLQANRLLLYILTLIIAGSATALEPLLALKFGHHLFLHITYAVIFGFSTGEYIGITSVVAVDLVGLEKFSDAFGLVLVVQGVAIAFGLPIVGVLNDELGSYLIPYVIVGVVITLSGVVLFLIPLIKRWQQSSATTNKSLTTSHEIDDMNTTSVNLT</sequence>
<evidence type="ECO:0000313" key="2">
    <source>
        <dbReference type="EMBL" id="CAF1086717.1"/>
    </source>
</evidence>
<comment type="caution">
    <text evidence="2">The sequence shown here is derived from an EMBL/GenBank/DDBJ whole genome shotgun (WGS) entry which is preliminary data.</text>
</comment>
<evidence type="ECO:0000313" key="3">
    <source>
        <dbReference type="EMBL" id="CAF3852234.1"/>
    </source>
</evidence>
<accession>A0A814N4R3</accession>
<dbReference type="EMBL" id="CAJNOQ010005114">
    <property type="protein sequence ID" value="CAF1086717.1"/>
    <property type="molecule type" value="Genomic_DNA"/>
</dbReference>
<keyword evidence="1" id="KW-0812">Transmembrane</keyword>
<dbReference type="PANTHER" id="PTHR11360:SF284">
    <property type="entry name" value="EG:103B4.3 PROTEIN-RELATED"/>
    <property type="match status" value="1"/>
</dbReference>
<dbReference type="AlphaFoldDB" id="A0A814N4R3"/>
<dbReference type="Gene3D" id="1.20.1250.20">
    <property type="entry name" value="MFS general substrate transporter like domains"/>
    <property type="match status" value="1"/>
</dbReference>
<protein>
    <recommendedName>
        <fullName evidence="5">Major facilitator superfamily (MFS) profile domain-containing protein</fullName>
    </recommendedName>
</protein>
<feature type="transmembrane region" description="Helical" evidence="1">
    <location>
        <begin position="112"/>
        <end position="134"/>
    </location>
</feature>
<reference evidence="2" key="1">
    <citation type="submission" date="2021-02" db="EMBL/GenBank/DDBJ databases">
        <authorList>
            <person name="Nowell W R."/>
        </authorList>
    </citation>
    <scope>NUCLEOTIDE SEQUENCE</scope>
</reference>
<dbReference type="SUPFAM" id="SSF103473">
    <property type="entry name" value="MFS general substrate transporter"/>
    <property type="match status" value="1"/>
</dbReference>
<gene>
    <name evidence="2" type="ORF">GPM918_LOCUS18043</name>
    <name evidence="3" type="ORF">SRO942_LOCUS18040</name>
</gene>
<keyword evidence="1" id="KW-0472">Membrane</keyword>
<proteinExistence type="predicted"/>
<keyword evidence="4" id="KW-1185">Reference proteome</keyword>
<organism evidence="2 4">
    <name type="scientific">Didymodactylos carnosus</name>
    <dbReference type="NCBI Taxonomy" id="1234261"/>
    <lineage>
        <taxon>Eukaryota</taxon>
        <taxon>Metazoa</taxon>
        <taxon>Spiralia</taxon>
        <taxon>Gnathifera</taxon>
        <taxon>Rotifera</taxon>
        <taxon>Eurotatoria</taxon>
        <taxon>Bdelloidea</taxon>
        <taxon>Philodinida</taxon>
        <taxon>Philodinidae</taxon>
        <taxon>Didymodactylos</taxon>
    </lineage>
</organism>
<dbReference type="InterPro" id="IPR011701">
    <property type="entry name" value="MFS"/>
</dbReference>
<dbReference type="OrthoDB" id="6499973at2759"/>
<dbReference type="InterPro" id="IPR036259">
    <property type="entry name" value="MFS_trans_sf"/>
</dbReference>
<dbReference type="GO" id="GO:0008028">
    <property type="term" value="F:monocarboxylic acid transmembrane transporter activity"/>
    <property type="evidence" value="ECO:0007669"/>
    <property type="project" value="TreeGrafter"/>
</dbReference>